<dbReference type="RefSeq" id="WP_272110750.1">
    <property type="nucleotide sequence ID" value="NZ_JAQMTI010000238.1"/>
</dbReference>
<accession>A0ABT4ZX79</accession>
<dbReference type="EMBL" id="JAQMTI010000238">
    <property type="protein sequence ID" value="MDB9443287.1"/>
    <property type="molecule type" value="Genomic_DNA"/>
</dbReference>
<feature type="domain" description="DUF4351" evidence="1">
    <location>
        <begin position="2"/>
        <end position="38"/>
    </location>
</feature>
<evidence type="ECO:0000313" key="2">
    <source>
        <dbReference type="EMBL" id="MDB9443287.1"/>
    </source>
</evidence>
<protein>
    <submittedName>
        <fullName evidence="2">DUF4351 domain-containing protein</fullName>
    </submittedName>
</protein>
<feature type="non-terminal residue" evidence="2">
    <location>
        <position position="1"/>
    </location>
</feature>
<organism evidence="2 3">
    <name type="scientific">Sphaerospermopsis kisseleviana CS-549</name>
    <dbReference type="NCBI Taxonomy" id="3021783"/>
    <lineage>
        <taxon>Bacteria</taxon>
        <taxon>Bacillati</taxon>
        <taxon>Cyanobacteriota</taxon>
        <taxon>Cyanophyceae</taxon>
        <taxon>Nostocales</taxon>
        <taxon>Aphanizomenonaceae</taxon>
        <taxon>Sphaerospermopsis</taxon>
        <taxon>Sphaerospermopsis kisseleviana</taxon>
    </lineage>
</organism>
<dbReference type="Proteomes" id="UP001211711">
    <property type="component" value="Unassembled WGS sequence"/>
</dbReference>
<sequence length="42" mass="4947">TLDDTLKQQIQMLPVEQLESLAEELLDFRDVEQLQTWLESLS</sequence>
<dbReference type="Pfam" id="PF14261">
    <property type="entry name" value="DUF4351"/>
    <property type="match status" value="1"/>
</dbReference>
<gene>
    <name evidence="2" type="ORF">PN497_18265</name>
</gene>
<evidence type="ECO:0000313" key="3">
    <source>
        <dbReference type="Proteomes" id="UP001211711"/>
    </source>
</evidence>
<comment type="caution">
    <text evidence="2">The sequence shown here is derived from an EMBL/GenBank/DDBJ whole genome shotgun (WGS) entry which is preliminary data.</text>
</comment>
<proteinExistence type="predicted"/>
<evidence type="ECO:0000259" key="1">
    <source>
        <dbReference type="Pfam" id="PF14261"/>
    </source>
</evidence>
<name>A0ABT4ZX79_9CYAN</name>
<keyword evidence="3" id="KW-1185">Reference proteome</keyword>
<dbReference type="InterPro" id="IPR025587">
    <property type="entry name" value="DUF4351"/>
</dbReference>
<reference evidence="2 3" key="1">
    <citation type="submission" date="2023-01" db="EMBL/GenBank/DDBJ databases">
        <title>Genomes from the Australian National Cyanobacteria Reference Collection.</title>
        <authorList>
            <person name="Willis A."/>
            <person name="Lee E.M.F."/>
        </authorList>
    </citation>
    <scope>NUCLEOTIDE SEQUENCE [LARGE SCALE GENOMIC DNA]</scope>
    <source>
        <strain evidence="2 3">CS-549</strain>
    </source>
</reference>